<dbReference type="RefSeq" id="WP_143423546.1">
    <property type="nucleotide sequence ID" value="NZ_FMYT01000012.1"/>
</dbReference>
<evidence type="ECO:0000313" key="3">
    <source>
        <dbReference type="EMBL" id="SDD24982.1"/>
    </source>
</evidence>
<sequence>MDKDITETTFNQLLVSINFNLFSKIVTELELDKYTKKLTTKRLFLILLYGQLESVSSLDSLSIDVSNR</sequence>
<reference evidence="2 4" key="1">
    <citation type="submission" date="2016-10" db="EMBL/GenBank/DDBJ databases">
        <authorList>
            <person name="Varghese N."/>
            <person name="Submissions S."/>
        </authorList>
    </citation>
    <scope>NUCLEOTIDE SEQUENCE [LARGE SCALE GENOMIC DNA]</scope>
    <source>
        <strain evidence="2 4">WG10</strain>
    </source>
</reference>
<proteinExistence type="predicted"/>
<evidence type="ECO:0000259" key="1">
    <source>
        <dbReference type="Pfam" id="PF14294"/>
    </source>
</evidence>
<gene>
    <name evidence="2" type="ORF">SAMN04488597_1121</name>
    <name evidence="3" type="ORF">SAMN04488597_1391</name>
</gene>
<evidence type="ECO:0000313" key="2">
    <source>
        <dbReference type="EMBL" id="SDC69648.1"/>
    </source>
</evidence>
<accession>A0A1G6NPI9</accession>
<organism evidence="2 4">
    <name type="scientific">Halanaerobium congolense</name>
    <dbReference type="NCBI Taxonomy" id="54121"/>
    <lineage>
        <taxon>Bacteria</taxon>
        <taxon>Bacillati</taxon>
        <taxon>Bacillota</taxon>
        <taxon>Clostridia</taxon>
        <taxon>Halanaerobiales</taxon>
        <taxon>Halanaerobiaceae</taxon>
        <taxon>Halanaerobium</taxon>
    </lineage>
</organism>
<dbReference type="InterPro" id="IPR025399">
    <property type="entry name" value="DUF4372"/>
</dbReference>
<name>A0A1G6NPI9_9FIRM</name>
<dbReference type="Pfam" id="PF14294">
    <property type="entry name" value="DUF4372"/>
    <property type="match status" value="1"/>
</dbReference>
<dbReference type="OrthoDB" id="29496at2"/>
<dbReference type="AlphaFoldDB" id="A0A1G6NPI9"/>
<evidence type="ECO:0000313" key="4">
    <source>
        <dbReference type="Proteomes" id="UP000324896"/>
    </source>
</evidence>
<dbReference type="Proteomes" id="UP000324896">
    <property type="component" value="Unassembled WGS sequence"/>
</dbReference>
<dbReference type="EMBL" id="FMYT01000039">
    <property type="protein sequence ID" value="SDD24982.1"/>
    <property type="molecule type" value="Genomic_DNA"/>
</dbReference>
<dbReference type="EMBL" id="FMYT01000012">
    <property type="protein sequence ID" value="SDC69648.1"/>
    <property type="molecule type" value="Genomic_DNA"/>
</dbReference>
<feature type="non-terminal residue" evidence="2">
    <location>
        <position position="68"/>
    </location>
</feature>
<protein>
    <recommendedName>
        <fullName evidence="1">DUF4372 domain-containing protein</fullName>
    </recommendedName>
</protein>
<feature type="domain" description="DUF4372" evidence="1">
    <location>
        <begin position="7"/>
        <end position="59"/>
    </location>
</feature>